<feature type="compositionally biased region" description="Acidic residues" evidence="2">
    <location>
        <begin position="394"/>
        <end position="407"/>
    </location>
</feature>
<dbReference type="PANTHER" id="PTHR12658:SF0">
    <property type="entry name" value="TUBULIN-SPECIFIC CHAPERONE D"/>
    <property type="match status" value="1"/>
</dbReference>
<feature type="domain" description="Tubulin-folding cofactor D ARM repeats" evidence="4">
    <location>
        <begin position="354"/>
        <end position="594"/>
    </location>
</feature>
<dbReference type="InterPro" id="IPR033162">
    <property type="entry name" value="TBCD"/>
</dbReference>
<dbReference type="GO" id="GO:0048487">
    <property type="term" value="F:beta-tubulin binding"/>
    <property type="evidence" value="ECO:0007669"/>
    <property type="project" value="InterPro"/>
</dbReference>
<dbReference type="SUPFAM" id="SSF48371">
    <property type="entry name" value="ARM repeat"/>
    <property type="match status" value="1"/>
</dbReference>
<dbReference type="OrthoDB" id="1735853at2759"/>
<feature type="domain" description="Tubulin-folding cofactor D C-terminal" evidence="3">
    <location>
        <begin position="954"/>
        <end position="1143"/>
    </location>
</feature>
<dbReference type="Pfam" id="PF25767">
    <property type="entry name" value="ARM_TBCD_2nd"/>
    <property type="match status" value="1"/>
</dbReference>
<evidence type="ECO:0000256" key="2">
    <source>
        <dbReference type="SAM" id="MobiDB-lite"/>
    </source>
</evidence>
<dbReference type="InParanoid" id="A0A316YMV1"/>
<dbReference type="PANTHER" id="PTHR12658">
    <property type="entry name" value="BETA-TUBULIN COFACTOR D"/>
    <property type="match status" value="1"/>
</dbReference>
<keyword evidence="6" id="KW-1185">Reference proteome</keyword>
<evidence type="ECO:0000259" key="3">
    <source>
        <dbReference type="Pfam" id="PF12612"/>
    </source>
</evidence>
<dbReference type="GO" id="GO:0005096">
    <property type="term" value="F:GTPase activator activity"/>
    <property type="evidence" value="ECO:0007669"/>
    <property type="project" value="InterPro"/>
</dbReference>
<gene>
    <name evidence="5" type="ORF">FA10DRAFT_231892</name>
</gene>
<evidence type="ECO:0000313" key="6">
    <source>
        <dbReference type="Proteomes" id="UP000245768"/>
    </source>
</evidence>
<dbReference type="AlphaFoldDB" id="A0A316YMV1"/>
<dbReference type="FunCoup" id="A0A316YMV1">
    <property type="interactions" value="414"/>
</dbReference>
<dbReference type="Proteomes" id="UP000245768">
    <property type="component" value="Unassembled WGS sequence"/>
</dbReference>
<dbReference type="Gene3D" id="1.25.10.10">
    <property type="entry name" value="Leucine-rich Repeat Variant"/>
    <property type="match status" value="2"/>
</dbReference>
<dbReference type="GO" id="GO:0007021">
    <property type="term" value="P:tubulin complex assembly"/>
    <property type="evidence" value="ECO:0007669"/>
    <property type="project" value="InterPro"/>
</dbReference>
<dbReference type="RefSeq" id="XP_025376591.1">
    <property type="nucleotide sequence ID" value="XM_025518876.1"/>
</dbReference>
<dbReference type="InterPro" id="IPR011989">
    <property type="entry name" value="ARM-like"/>
</dbReference>
<reference evidence="5 6" key="1">
    <citation type="journal article" date="2018" name="Mol. Biol. Evol.">
        <title>Broad Genomic Sampling Reveals a Smut Pathogenic Ancestry of the Fungal Clade Ustilaginomycotina.</title>
        <authorList>
            <person name="Kijpornyongpan T."/>
            <person name="Mondo S.J."/>
            <person name="Barry K."/>
            <person name="Sandor L."/>
            <person name="Lee J."/>
            <person name="Lipzen A."/>
            <person name="Pangilinan J."/>
            <person name="LaButti K."/>
            <person name="Hainaut M."/>
            <person name="Henrissat B."/>
            <person name="Grigoriev I.V."/>
            <person name="Spatafora J.W."/>
            <person name="Aime M.C."/>
        </authorList>
    </citation>
    <scope>NUCLEOTIDE SEQUENCE [LARGE SCALE GENOMIC DNA]</scope>
    <source>
        <strain evidence="5 6">MCA 4198</strain>
    </source>
</reference>
<dbReference type="GO" id="GO:0007023">
    <property type="term" value="P:post-chaperonin tubulin folding pathway"/>
    <property type="evidence" value="ECO:0007669"/>
    <property type="project" value="InterPro"/>
</dbReference>
<dbReference type="GeneID" id="37040792"/>
<protein>
    <submittedName>
        <fullName evidence="5">ARM repeat-containing protein</fullName>
    </submittedName>
</protein>
<evidence type="ECO:0000313" key="5">
    <source>
        <dbReference type="EMBL" id="PWN89393.1"/>
    </source>
</evidence>
<evidence type="ECO:0000259" key="4">
    <source>
        <dbReference type="Pfam" id="PF25767"/>
    </source>
</evidence>
<evidence type="ECO:0000256" key="1">
    <source>
        <dbReference type="ARBA" id="ARBA00023186"/>
    </source>
</evidence>
<dbReference type="InterPro" id="IPR022577">
    <property type="entry name" value="TBCD_C"/>
</dbReference>
<name>A0A316YMV1_9BASI</name>
<feature type="region of interest" description="Disordered" evidence="2">
    <location>
        <begin position="377"/>
        <end position="407"/>
    </location>
</feature>
<accession>A0A316YMV1</accession>
<keyword evidence="1" id="KW-0143">Chaperone</keyword>
<proteinExistence type="predicted"/>
<dbReference type="GO" id="GO:0000226">
    <property type="term" value="P:microtubule cytoskeleton organization"/>
    <property type="evidence" value="ECO:0007669"/>
    <property type="project" value="TreeGrafter"/>
</dbReference>
<organism evidence="5 6">
    <name type="scientific">Acaromyces ingoldii</name>
    <dbReference type="NCBI Taxonomy" id="215250"/>
    <lineage>
        <taxon>Eukaryota</taxon>
        <taxon>Fungi</taxon>
        <taxon>Dikarya</taxon>
        <taxon>Basidiomycota</taxon>
        <taxon>Ustilaginomycotina</taxon>
        <taxon>Exobasidiomycetes</taxon>
        <taxon>Exobasidiales</taxon>
        <taxon>Cryptobasidiaceae</taxon>
        <taxon>Acaromyces</taxon>
    </lineage>
</organism>
<dbReference type="STRING" id="215250.A0A316YMV1"/>
<dbReference type="InterPro" id="IPR058033">
    <property type="entry name" value="ARM_TBCD_2nd"/>
</dbReference>
<dbReference type="EMBL" id="KZ819637">
    <property type="protein sequence ID" value="PWN89393.1"/>
    <property type="molecule type" value="Genomic_DNA"/>
</dbReference>
<sequence length="1250" mass="137230">MEGETGAGLLPTGADAGAVAEEKDLVRFEQADEFLAILHGPDFFPEMLGQGHVEREEDEERIRTAKSEAALKRLMDILDLYQEQSYLLDPYLDALVKPPVQALQEVVRAQHAVSRPSASTPMAQLDTSGSSTQRLARLLYYFTKVRGYKTIVHFFPHAVGDLQPTLTLLETSLAAPTSNSTPSTWSTWEVRYILLLWLSLICMIPFDLVKFDSSQSSTTSSSLPASSSAATSTQKRIETVAKAFLASPGKERDAAALLLGKLFQRNDASKDGLNRFLGWTREVLLPPSTPSQATGILQTVCSVLKTSSAETLAPHMAEISRLLSLFSADEDEARDAVDGRDPPAPELSRNSLVAKYRAKMACRMGIKALRPRRRQVRGLKARRLGDPAKNGDADKEDNADEDEEEDVPEELDGYIGKLLDSLQDKDTVVRYSAAKGLARLCTRLPPLFIDQTAQAVTDLFSINVVDFMGKRQDLSNVSEHTWQGACLALAELARRGLLRGDDLGDKLEWVQKALVFDVRRGAHSVGTGVRDAACYVLWALARAHDATAIRPYAESLSHQLVCVTLLDRDVSIRRAASAAYQECVGRLGLFAHGIDVIRKTDFFAVSVRRNAFLECAPQVAVHAEYRGPILEHALSTTVFHWDVAMRELGASAVAKIAQIDLGDMAPRIVERMRRRCNSRDMLILHGSLLTLAELSAACSICGDADKLERCRADSFRALDLVPLTSLRTLGSIHVLRGACRLIETACSAQVLASGVGESTTPKTTGPRWETILQVALARQEEEIHLSAAQAWGAVSQCRNSKDCATSILDQWKSFNIAQQQSHVRVLGHLHFAKMDSDGTEMLVKTLSFLLGLIRKGSASYSTNVETRRNAVLSIVSSLCRCIQTEGELVREALGRAQEVVEALLGGLDDYTTDARGDVGSWVRMACLSGLGELVEMFDRLEIASTALPQHLYDEVIAGIMKQMVERIDGIRAEAGKQLLAIIYRRSSDGNPTVQRPDLFARVFPVDDRPDPTSSFKDPRWIFPKAIDLLTIPAYRSKLLEGLVLSIGSKLEMSVSFYSASLRSSVLIMSLYPPLSLVQDLAQLASKHVSSNRLFVPILQTALVLLQGGAFSDDKTATQEVELQFKKLLTLANRSIEKIKSPQRVLASMQLTLELIGFAGSPGRSIVSDSIGHAKSFLLHAFPTVRGATADALYIVVQDHFYDALQEVEGGEEADDLLLLTPWVQKSPLELKQTADRLLQLITKAAGKMME</sequence>
<feature type="compositionally biased region" description="Basic and acidic residues" evidence="2">
    <location>
        <begin position="383"/>
        <end position="393"/>
    </location>
</feature>
<dbReference type="Pfam" id="PF23579">
    <property type="entry name" value="ARM_TBCD"/>
    <property type="match status" value="1"/>
</dbReference>
<dbReference type="Pfam" id="PF12612">
    <property type="entry name" value="TFCD_C"/>
    <property type="match status" value="1"/>
</dbReference>
<dbReference type="InterPro" id="IPR016024">
    <property type="entry name" value="ARM-type_fold"/>
</dbReference>